<dbReference type="InterPro" id="IPR005477">
    <property type="entry name" value="Dxylulose-5-P_synthase"/>
</dbReference>
<comment type="caution">
    <text evidence="11">The sequence shown here is derived from an EMBL/GenBank/DDBJ whole genome shotgun (WGS) entry which is preliminary data.</text>
</comment>
<keyword evidence="9" id="KW-0812">Transmembrane</keyword>
<comment type="cofactor">
    <cofactor evidence="1">
        <name>Mg(2+)</name>
        <dbReference type="ChEBI" id="CHEBI:18420"/>
    </cofactor>
</comment>
<accession>A0A7J7MUU7</accession>
<dbReference type="Gene3D" id="3.40.50.920">
    <property type="match status" value="1"/>
</dbReference>
<evidence type="ECO:0000256" key="8">
    <source>
        <dbReference type="ARBA" id="ARBA00023229"/>
    </source>
</evidence>
<evidence type="ECO:0000256" key="2">
    <source>
        <dbReference type="ARBA" id="ARBA00011738"/>
    </source>
</evidence>
<evidence type="ECO:0000256" key="5">
    <source>
        <dbReference type="ARBA" id="ARBA00022842"/>
    </source>
</evidence>
<evidence type="ECO:0000313" key="12">
    <source>
        <dbReference type="Proteomes" id="UP000541444"/>
    </source>
</evidence>
<comment type="subunit">
    <text evidence="2">Homodimer.</text>
</comment>
<dbReference type="PANTHER" id="PTHR43322:SF3">
    <property type="entry name" value="1-DEOXY-D-XYLULOSE-5-PHOSPHATE SYNTHASE"/>
    <property type="match status" value="1"/>
</dbReference>
<protein>
    <recommendedName>
        <fullName evidence="10">Transketolase C-terminal domain-containing protein</fullName>
    </recommendedName>
</protein>
<keyword evidence="5" id="KW-0460">Magnesium</keyword>
<keyword evidence="4" id="KW-0479">Metal-binding</keyword>
<feature type="non-terminal residue" evidence="11">
    <location>
        <position position="1"/>
    </location>
</feature>
<dbReference type="GO" id="GO:0046872">
    <property type="term" value="F:metal ion binding"/>
    <property type="evidence" value="ECO:0007669"/>
    <property type="project" value="UniProtKB-KW"/>
</dbReference>
<dbReference type="InterPro" id="IPR033248">
    <property type="entry name" value="Transketolase_C"/>
</dbReference>
<evidence type="ECO:0000259" key="10">
    <source>
        <dbReference type="Pfam" id="PF02780"/>
    </source>
</evidence>
<evidence type="ECO:0000256" key="7">
    <source>
        <dbReference type="ARBA" id="ARBA00023052"/>
    </source>
</evidence>
<evidence type="ECO:0000256" key="9">
    <source>
        <dbReference type="SAM" id="Phobius"/>
    </source>
</evidence>
<evidence type="ECO:0000256" key="4">
    <source>
        <dbReference type="ARBA" id="ARBA00022723"/>
    </source>
</evidence>
<sequence length="454" mass="50063">VAELIEFMAKNQSFSYCKVVEVIAETIAPLTPMGELLLTSSTVTDKEPSKSVVQLTRTLSPYTMYKYLKPPTSLTPTLSTSPSTIKEREVDSKPVESMLDTLSILYEPPNTVFDKDSIEPKVQNGRALSPYIAYEDVKPPTSPTSIQPNALKHLRMSYKQYWTATDISIPGQNQTIIETEPTRAEVQKIRLLSSYAFYEDLKPPSSPTPTPSTSKEQITVVPPKVEALPPPNEGSGEKELLEILHLKTSHLSPYHAERLNSMNLMLYMFPISVVILLPAVLVMKPGVLDVIISLGNAKDVVIVVISIILFQNPVILVGIVQWIGLKSSWLMVQNCLKARTLLAGLGIQVTVADARFCKPLDIKLVRQLCEEHSFLVTVEEGSVGGFGSHVAQFIVLNGKLDGRIKWRPIVLPDKYIEQASQKEQLSLAGLTGHHIAATALGLLGRTRDALLLMC</sequence>
<evidence type="ECO:0000256" key="3">
    <source>
        <dbReference type="ARBA" id="ARBA00022679"/>
    </source>
</evidence>
<reference evidence="11 12" key="1">
    <citation type="journal article" date="2020" name="IScience">
        <title>Genome Sequencing of the Endangered Kingdonia uniflora (Circaeasteraceae, Ranunculales) Reveals Potential Mechanisms of Evolutionary Specialization.</title>
        <authorList>
            <person name="Sun Y."/>
            <person name="Deng T."/>
            <person name="Zhang A."/>
            <person name="Moore M.J."/>
            <person name="Landis J.B."/>
            <person name="Lin N."/>
            <person name="Zhang H."/>
            <person name="Zhang X."/>
            <person name="Huang J."/>
            <person name="Zhang X."/>
            <person name="Sun H."/>
            <person name="Wang H."/>
        </authorList>
    </citation>
    <scope>NUCLEOTIDE SEQUENCE [LARGE SCALE GENOMIC DNA]</scope>
    <source>
        <strain evidence="11">TB1705</strain>
        <tissue evidence="11">Leaf</tissue>
    </source>
</reference>
<dbReference type="Proteomes" id="UP000541444">
    <property type="component" value="Unassembled WGS sequence"/>
</dbReference>
<gene>
    <name evidence="11" type="ORF">GIB67_022055</name>
</gene>
<keyword evidence="9" id="KW-1133">Transmembrane helix</keyword>
<name>A0A7J7MUU7_9MAGN</name>
<keyword evidence="8" id="KW-0414">Isoprene biosynthesis</keyword>
<organism evidence="11 12">
    <name type="scientific">Kingdonia uniflora</name>
    <dbReference type="NCBI Taxonomy" id="39325"/>
    <lineage>
        <taxon>Eukaryota</taxon>
        <taxon>Viridiplantae</taxon>
        <taxon>Streptophyta</taxon>
        <taxon>Embryophyta</taxon>
        <taxon>Tracheophyta</taxon>
        <taxon>Spermatophyta</taxon>
        <taxon>Magnoliopsida</taxon>
        <taxon>Ranunculales</taxon>
        <taxon>Circaeasteraceae</taxon>
        <taxon>Kingdonia</taxon>
    </lineage>
</organism>
<dbReference type="Pfam" id="PF02780">
    <property type="entry name" value="Transketolase_C"/>
    <property type="match status" value="1"/>
</dbReference>
<keyword evidence="6" id="KW-0784">Thiamine biosynthesis</keyword>
<feature type="transmembrane region" description="Helical" evidence="9">
    <location>
        <begin position="264"/>
        <end position="281"/>
    </location>
</feature>
<keyword evidence="7" id="KW-0786">Thiamine pyrophosphate</keyword>
<dbReference type="GO" id="GO:0008661">
    <property type="term" value="F:1-deoxy-D-xylulose-5-phosphate synthase activity"/>
    <property type="evidence" value="ECO:0007669"/>
    <property type="project" value="InterPro"/>
</dbReference>
<dbReference type="GO" id="GO:0009228">
    <property type="term" value="P:thiamine biosynthetic process"/>
    <property type="evidence" value="ECO:0007669"/>
    <property type="project" value="UniProtKB-KW"/>
</dbReference>
<feature type="domain" description="Transketolase C-terminal" evidence="10">
    <location>
        <begin position="331"/>
        <end position="435"/>
    </location>
</feature>
<dbReference type="InterPro" id="IPR009014">
    <property type="entry name" value="Transketo_C/PFOR_II"/>
</dbReference>
<evidence type="ECO:0000313" key="11">
    <source>
        <dbReference type="EMBL" id="KAF6158458.1"/>
    </source>
</evidence>
<feature type="transmembrane region" description="Helical" evidence="9">
    <location>
        <begin position="301"/>
        <end position="323"/>
    </location>
</feature>
<dbReference type="SUPFAM" id="SSF52922">
    <property type="entry name" value="TK C-terminal domain-like"/>
    <property type="match status" value="1"/>
</dbReference>
<dbReference type="AlphaFoldDB" id="A0A7J7MUU7"/>
<keyword evidence="3" id="KW-0808">Transferase</keyword>
<dbReference type="PANTHER" id="PTHR43322">
    <property type="entry name" value="1-D-DEOXYXYLULOSE 5-PHOSPHATE SYNTHASE-RELATED"/>
    <property type="match status" value="1"/>
</dbReference>
<evidence type="ECO:0000256" key="1">
    <source>
        <dbReference type="ARBA" id="ARBA00001946"/>
    </source>
</evidence>
<dbReference type="EMBL" id="JACGCM010001221">
    <property type="protein sequence ID" value="KAF6158458.1"/>
    <property type="molecule type" value="Genomic_DNA"/>
</dbReference>
<proteinExistence type="predicted"/>
<dbReference type="GO" id="GO:0016114">
    <property type="term" value="P:terpenoid biosynthetic process"/>
    <property type="evidence" value="ECO:0007669"/>
    <property type="project" value="InterPro"/>
</dbReference>
<evidence type="ECO:0000256" key="6">
    <source>
        <dbReference type="ARBA" id="ARBA00022977"/>
    </source>
</evidence>
<dbReference type="FunFam" id="3.40.50.920:FF:000002">
    <property type="entry name" value="1-deoxy-D-xylulose-5-phosphate synthase"/>
    <property type="match status" value="1"/>
</dbReference>
<dbReference type="OrthoDB" id="10266385at2759"/>
<keyword evidence="12" id="KW-1185">Reference proteome</keyword>
<keyword evidence="9" id="KW-0472">Membrane</keyword>